<organism evidence="2 3">
    <name type="scientific">Persephonella hydrogeniphila</name>
    <dbReference type="NCBI Taxonomy" id="198703"/>
    <lineage>
        <taxon>Bacteria</taxon>
        <taxon>Pseudomonadati</taxon>
        <taxon>Aquificota</taxon>
        <taxon>Aquificia</taxon>
        <taxon>Aquificales</taxon>
        <taxon>Hydrogenothermaceae</taxon>
        <taxon>Persephonella</taxon>
    </lineage>
</organism>
<dbReference type="Proteomes" id="UP000219036">
    <property type="component" value="Unassembled WGS sequence"/>
</dbReference>
<gene>
    <name evidence="2" type="ORF">SAMN06265182_1534</name>
</gene>
<name>A0A285NKK8_9AQUI</name>
<dbReference type="OrthoDB" id="14933at2"/>
<feature type="transmembrane region" description="Helical" evidence="1">
    <location>
        <begin position="76"/>
        <end position="96"/>
    </location>
</feature>
<keyword evidence="3" id="KW-1185">Reference proteome</keyword>
<dbReference type="EMBL" id="OBEI01000007">
    <property type="protein sequence ID" value="SNZ09463.1"/>
    <property type="molecule type" value="Genomic_DNA"/>
</dbReference>
<sequence>MIEIASIGLGFSLTEAFIFSLGVLYLIDFKTRTFNIQTRIFYILMGVVSLMVFLLGLIYTGKFIVYNSFLFEHKDLAVKFLTVGIIFGSITFPFMLRLSTKILLKH</sequence>
<keyword evidence="1" id="KW-1133">Transmembrane helix</keyword>
<evidence type="ECO:0000256" key="1">
    <source>
        <dbReference type="SAM" id="Phobius"/>
    </source>
</evidence>
<dbReference type="RefSeq" id="WP_097000698.1">
    <property type="nucleotide sequence ID" value="NZ_OBEI01000007.1"/>
</dbReference>
<keyword evidence="1" id="KW-0812">Transmembrane</keyword>
<dbReference type="AlphaFoldDB" id="A0A285NKK8"/>
<evidence type="ECO:0000313" key="2">
    <source>
        <dbReference type="EMBL" id="SNZ09463.1"/>
    </source>
</evidence>
<reference evidence="3" key="1">
    <citation type="submission" date="2017-09" db="EMBL/GenBank/DDBJ databases">
        <authorList>
            <person name="Varghese N."/>
            <person name="Submissions S."/>
        </authorList>
    </citation>
    <scope>NUCLEOTIDE SEQUENCE [LARGE SCALE GENOMIC DNA]</scope>
    <source>
        <strain evidence="3">DSM 15103</strain>
    </source>
</reference>
<accession>A0A285NKK8</accession>
<feature type="transmembrane region" description="Helical" evidence="1">
    <location>
        <begin position="6"/>
        <end position="27"/>
    </location>
</feature>
<protein>
    <submittedName>
        <fullName evidence="2">Uncharacterized protein</fullName>
    </submittedName>
</protein>
<proteinExistence type="predicted"/>
<evidence type="ECO:0000313" key="3">
    <source>
        <dbReference type="Proteomes" id="UP000219036"/>
    </source>
</evidence>
<keyword evidence="1" id="KW-0472">Membrane</keyword>
<feature type="transmembrane region" description="Helical" evidence="1">
    <location>
        <begin position="39"/>
        <end position="64"/>
    </location>
</feature>